<keyword evidence="3" id="KW-0863">Zinc-finger</keyword>
<comment type="caution">
    <text evidence="12">The sequence shown here is derived from an EMBL/GenBank/DDBJ whole genome shotgun (WGS) entry which is preliminary data.</text>
</comment>
<dbReference type="Pfam" id="PF00105">
    <property type="entry name" value="zf-C4"/>
    <property type="match status" value="1"/>
</dbReference>
<dbReference type="PROSITE" id="PS51030">
    <property type="entry name" value="NUCLEAR_REC_DBD_2"/>
    <property type="match status" value="1"/>
</dbReference>
<dbReference type="GO" id="GO:0008270">
    <property type="term" value="F:zinc ion binding"/>
    <property type="evidence" value="ECO:0007669"/>
    <property type="project" value="UniProtKB-KW"/>
</dbReference>
<dbReference type="GO" id="GO:0005634">
    <property type="term" value="C:nucleus"/>
    <property type="evidence" value="ECO:0007669"/>
    <property type="project" value="UniProtKB-SubCell"/>
</dbReference>
<feature type="region of interest" description="Disordered" evidence="10">
    <location>
        <begin position="1"/>
        <end position="41"/>
    </location>
</feature>
<feature type="compositionally biased region" description="Basic and acidic residues" evidence="10">
    <location>
        <begin position="449"/>
        <end position="463"/>
    </location>
</feature>
<dbReference type="Proteomes" id="UP001201812">
    <property type="component" value="Unassembled WGS sequence"/>
</dbReference>
<keyword evidence="8" id="KW-0675">Receptor</keyword>
<keyword evidence="4" id="KW-0862">Zinc</keyword>
<dbReference type="GO" id="GO:0005667">
    <property type="term" value="C:transcription regulator complex"/>
    <property type="evidence" value="ECO:0007669"/>
    <property type="project" value="TreeGrafter"/>
</dbReference>
<evidence type="ECO:0000256" key="8">
    <source>
        <dbReference type="ARBA" id="ARBA00023170"/>
    </source>
</evidence>
<name>A0AAD4QT69_9BILA</name>
<evidence type="ECO:0000256" key="6">
    <source>
        <dbReference type="ARBA" id="ARBA00023125"/>
    </source>
</evidence>
<dbReference type="GO" id="GO:0071376">
    <property type="term" value="P:cellular response to corticotropin-releasing hormone stimulus"/>
    <property type="evidence" value="ECO:0007669"/>
    <property type="project" value="TreeGrafter"/>
</dbReference>
<evidence type="ECO:0000313" key="12">
    <source>
        <dbReference type="EMBL" id="KAI1698579.1"/>
    </source>
</evidence>
<evidence type="ECO:0000259" key="11">
    <source>
        <dbReference type="PROSITE" id="PS51030"/>
    </source>
</evidence>
<feature type="compositionally biased region" description="Basic residues" evidence="10">
    <location>
        <begin position="218"/>
        <end position="228"/>
    </location>
</feature>
<evidence type="ECO:0000256" key="10">
    <source>
        <dbReference type="SAM" id="MobiDB-lite"/>
    </source>
</evidence>
<feature type="compositionally biased region" description="Basic residues" evidence="10">
    <location>
        <begin position="1"/>
        <end position="14"/>
    </location>
</feature>
<feature type="compositionally biased region" description="Basic and acidic residues" evidence="10">
    <location>
        <begin position="195"/>
        <end position="217"/>
    </location>
</feature>
<organism evidence="12 13">
    <name type="scientific">Ditylenchus destructor</name>
    <dbReference type="NCBI Taxonomy" id="166010"/>
    <lineage>
        <taxon>Eukaryota</taxon>
        <taxon>Metazoa</taxon>
        <taxon>Ecdysozoa</taxon>
        <taxon>Nematoda</taxon>
        <taxon>Chromadorea</taxon>
        <taxon>Rhabditida</taxon>
        <taxon>Tylenchina</taxon>
        <taxon>Tylenchomorpha</taxon>
        <taxon>Sphaerularioidea</taxon>
        <taxon>Anguinidae</taxon>
        <taxon>Anguininae</taxon>
        <taxon>Ditylenchus</taxon>
    </lineage>
</organism>
<keyword evidence="7" id="KW-0804">Transcription</keyword>
<gene>
    <name evidence="12" type="ORF">DdX_17827</name>
</gene>
<proteinExistence type="predicted"/>
<evidence type="ECO:0000256" key="5">
    <source>
        <dbReference type="ARBA" id="ARBA00023015"/>
    </source>
</evidence>
<dbReference type="Gene3D" id="3.30.50.10">
    <property type="entry name" value="Erythroid Transcription Factor GATA-1, subunit A"/>
    <property type="match status" value="1"/>
</dbReference>
<dbReference type="InterPro" id="IPR013088">
    <property type="entry name" value="Znf_NHR/GATA"/>
</dbReference>
<protein>
    <submittedName>
        <fullName evidence="12">Zinc finger, c4 type (Two domains) domain-containing protein</fullName>
    </submittedName>
</protein>
<feature type="domain" description="Nuclear receptor" evidence="11">
    <location>
        <begin position="362"/>
        <end position="438"/>
    </location>
</feature>
<dbReference type="PRINTS" id="PR00047">
    <property type="entry name" value="STROIDFINGER"/>
</dbReference>
<feature type="compositionally biased region" description="Polar residues" evidence="10">
    <location>
        <begin position="22"/>
        <end position="39"/>
    </location>
</feature>
<keyword evidence="13" id="KW-1185">Reference proteome</keyword>
<feature type="compositionally biased region" description="Low complexity" evidence="10">
    <location>
        <begin position="284"/>
        <end position="297"/>
    </location>
</feature>
<dbReference type="SMART" id="SM00399">
    <property type="entry name" value="ZnF_C4"/>
    <property type="match status" value="1"/>
</dbReference>
<dbReference type="SUPFAM" id="SSF57716">
    <property type="entry name" value="Glucocorticoid receptor-like (DNA-binding domain)"/>
    <property type="match status" value="1"/>
</dbReference>
<dbReference type="InterPro" id="IPR001628">
    <property type="entry name" value="Znf_hrmn_rcpt"/>
</dbReference>
<dbReference type="PANTHER" id="PTHR24085">
    <property type="entry name" value="NUCLEAR HORMONE RECEPTOR"/>
    <property type="match status" value="1"/>
</dbReference>
<feature type="compositionally biased region" description="Low complexity" evidence="10">
    <location>
        <begin position="250"/>
        <end position="260"/>
    </location>
</feature>
<sequence length="463" mass="50619">MEPKQKTSKAKRRKSESGVINFFQNRNQEATSQLPSNAENGELPEGIVRPIPLRLVNGIFQPIDLPALNPLGHIYSQMVANYQQQEQMQRWVQYQQIFHAQAPGANAILPYVSQAAALQCASVNYYGTPMMAVTQMADVAQSSPALDTNGINKMVIEDVTDAVTTKNCSTLNTTERDSGTETGGSSADISPVQAQEKKKSPEIKEAQENKENVEPTKPKRKSSSKSKSRKNETTPSTPRSRASGIKLEKVSGSTVSSTSSANMSVGESSQHTASLSQASETNNSSAVDSSQQSPSTSKKLETQNIAETKYLDPYMIWLASGMPAVQTQPFVPTLASSNPSYLQMLAVAAMQQKQSEASQDNEEVCLICGDKASGNHYGVLSCEGCKGFFRRSVQLNLQYKCGNNTGVCVVNRATRNKCQACRFDKCLKAGMLREHIKKDSGRKRKIQEKKKEEDAEQTNDGHD</sequence>
<evidence type="ECO:0000256" key="3">
    <source>
        <dbReference type="ARBA" id="ARBA00022771"/>
    </source>
</evidence>
<evidence type="ECO:0000256" key="4">
    <source>
        <dbReference type="ARBA" id="ARBA00022833"/>
    </source>
</evidence>
<dbReference type="PROSITE" id="PS00031">
    <property type="entry name" value="NUCLEAR_REC_DBD_1"/>
    <property type="match status" value="1"/>
</dbReference>
<dbReference type="AlphaFoldDB" id="A0AAD4QT69"/>
<dbReference type="PANTHER" id="PTHR24085:SF9">
    <property type="match status" value="1"/>
</dbReference>
<evidence type="ECO:0000256" key="1">
    <source>
        <dbReference type="ARBA" id="ARBA00004123"/>
    </source>
</evidence>
<evidence type="ECO:0000313" key="13">
    <source>
        <dbReference type="Proteomes" id="UP001201812"/>
    </source>
</evidence>
<dbReference type="GO" id="GO:0000981">
    <property type="term" value="F:DNA-binding transcription factor activity, RNA polymerase II-specific"/>
    <property type="evidence" value="ECO:0007669"/>
    <property type="project" value="TreeGrafter"/>
</dbReference>
<keyword evidence="9" id="KW-0539">Nucleus</keyword>
<feature type="compositionally biased region" description="Polar residues" evidence="10">
    <location>
        <begin position="261"/>
        <end position="283"/>
    </location>
</feature>
<dbReference type="CDD" id="cd06916">
    <property type="entry name" value="NR_DBD_like"/>
    <property type="match status" value="1"/>
</dbReference>
<keyword evidence="5" id="KW-0805">Transcription regulation</keyword>
<evidence type="ECO:0000256" key="2">
    <source>
        <dbReference type="ARBA" id="ARBA00022723"/>
    </source>
</evidence>
<dbReference type="EMBL" id="JAKKPZ010000212">
    <property type="protein sequence ID" value="KAI1698579.1"/>
    <property type="molecule type" value="Genomic_DNA"/>
</dbReference>
<feature type="region of interest" description="Disordered" evidence="10">
    <location>
        <begin position="170"/>
        <end position="301"/>
    </location>
</feature>
<keyword evidence="2" id="KW-0479">Metal-binding</keyword>
<feature type="region of interest" description="Disordered" evidence="10">
    <location>
        <begin position="437"/>
        <end position="463"/>
    </location>
</feature>
<reference evidence="12" key="1">
    <citation type="submission" date="2022-01" db="EMBL/GenBank/DDBJ databases">
        <title>Genome Sequence Resource for Two Populations of Ditylenchus destructor, the Migratory Endoparasitic Phytonematode.</title>
        <authorList>
            <person name="Zhang H."/>
            <person name="Lin R."/>
            <person name="Xie B."/>
        </authorList>
    </citation>
    <scope>NUCLEOTIDE SEQUENCE</scope>
    <source>
        <strain evidence="12">BazhouSP</strain>
    </source>
</reference>
<evidence type="ECO:0000256" key="9">
    <source>
        <dbReference type="ARBA" id="ARBA00023242"/>
    </source>
</evidence>
<dbReference type="FunFam" id="3.30.50.10:FF:000006">
    <property type="entry name" value="Nuclear receptor subfamily 5 group A member"/>
    <property type="match status" value="1"/>
</dbReference>
<comment type="subcellular location">
    <subcellularLocation>
        <location evidence="1">Nucleus</location>
    </subcellularLocation>
</comment>
<dbReference type="GO" id="GO:0035259">
    <property type="term" value="F:nuclear glucocorticoid receptor binding"/>
    <property type="evidence" value="ECO:0007669"/>
    <property type="project" value="TreeGrafter"/>
</dbReference>
<accession>A0AAD4QT69</accession>
<evidence type="ECO:0000256" key="7">
    <source>
        <dbReference type="ARBA" id="ARBA00023163"/>
    </source>
</evidence>
<dbReference type="GO" id="GO:0000978">
    <property type="term" value="F:RNA polymerase II cis-regulatory region sequence-specific DNA binding"/>
    <property type="evidence" value="ECO:0007669"/>
    <property type="project" value="TreeGrafter"/>
</dbReference>
<keyword evidence="6" id="KW-0238">DNA-binding</keyword>